<evidence type="ECO:0000256" key="2">
    <source>
        <dbReference type="SAM" id="SignalP"/>
    </source>
</evidence>
<evidence type="ECO:0000313" key="6">
    <source>
        <dbReference type="Proteomes" id="UP001500279"/>
    </source>
</evidence>
<dbReference type="Pfam" id="PF02563">
    <property type="entry name" value="Poly_export"/>
    <property type="match status" value="1"/>
</dbReference>
<dbReference type="EMBL" id="BAAAEW010000026">
    <property type="protein sequence ID" value="GAA0760177.1"/>
    <property type="molecule type" value="Genomic_DNA"/>
</dbReference>
<dbReference type="Pfam" id="PF10531">
    <property type="entry name" value="SLBB"/>
    <property type="match status" value="1"/>
</dbReference>
<evidence type="ECO:0000256" key="1">
    <source>
        <dbReference type="ARBA" id="ARBA00022729"/>
    </source>
</evidence>
<dbReference type="Proteomes" id="UP001500279">
    <property type="component" value="Unassembled WGS sequence"/>
</dbReference>
<feature type="chain" id="PRO_5046651735" evidence="2">
    <location>
        <begin position="25"/>
        <end position="566"/>
    </location>
</feature>
<feature type="domain" description="Polysaccharide export protein N-terminal" evidence="3">
    <location>
        <begin position="97"/>
        <end position="164"/>
    </location>
</feature>
<dbReference type="Gene3D" id="3.30.1950.10">
    <property type="entry name" value="wza like domain"/>
    <property type="match status" value="1"/>
</dbReference>
<dbReference type="InterPro" id="IPR003715">
    <property type="entry name" value="Poly_export_N"/>
</dbReference>
<reference evidence="5 6" key="1">
    <citation type="journal article" date="2019" name="Int. J. Syst. Evol. Microbiol.">
        <title>The Global Catalogue of Microorganisms (GCM) 10K type strain sequencing project: providing services to taxonomists for standard genome sequencing and annotation.</title>
        <authorList>
            <consortium name="The Broad Institute Genomics Platform"/>
            <consortium name="The Broad Institute Genome Sequencing Center for Infectious Disease"/>
            <person name="Wu L."/>
            <person name="Ma J."/>
        </authorList>
    </citation>
    <scope>NUCLEOTIDE SEQUENCE [LARGE SCALE GENOMIC DNA]</scope>
    <source>
        <strain evidence="5 6">JCM 15503</strain>
    </source>
</reference>
<feature type="domain" description="Soluble ligand binding" evidence="4">
    <location>
        <begin position="471"/>
        <end position="520"/>
    </location>
</feature>
<dbReference type="Gene3D" id="3.10.560.10">
    <property type="entry name" value="Outer membrane lipoprotein wza domain like"/>
    <property type="match status" value="3"/>
</dbReference>
<sequence>MTKSFVIASLTALCVMVVSPLVQAQQSITLPPGVTLGAQSPQGSAAQSVVLQAPSVTPPPASTPLPAMPSDGGMGKPVVFGSQIFSGRFAQSSSGFNPDYQIAVGDRVSIRMWGAVTQDGVQTVDAQGNIFLPNAGPIRVLGVRNEDLNRQVDELVKKTFKANVGVYATLEAAQPVKIYVTGFVRAPGLYGGLSSDTVLTYLDLAGGIDPDRGSYLSVQVLRGGKPRATFDLYRFLLDGKIDRIQLQDGDTIVVKPRQYAVMVQGEAQNAYVFELPRQSVPASEIFALAQPKADATHLSIVRNTGVELKSEYYPLGSASNVQIQSGDLVTFTADKYATTLLVRIDGAQLGERALVMPNGAKLKDVIARLSPSPQADLSSLQLFRKSVAVRQKRSLDISLHNLETAALTARSSTSEEAALRQVEANLMLQFITRAQQIQPLGQVVLSDREQADQLPLEDGDLVVVPERSNMVLLSGEVLFPNALVYQPNAAVDDYIALAGGYTQSADTSKQILLHRNGSVAPPGTTPKPGDEIMILPKIESKSIEVARGITQILYQIAIAAKVAIGF</sequence>
<dbReference type="InterPro" id="IPR049712">
    <property type="entry name" value="Poly_export"/>
</dbReference>
<evidence type="ECO:0000313" key="5">
    <source>
        <dbReference type="EMBL" id="GAA0760177.1"/>
    </source>
</evidence>
<dbReference type="PANTHER" id="PTHR33619:SF3">
    <property type="entry name" value="POLYSACCHARIDE EXPORT PROTEIN GFCE-RELATED"/>
    <property type="match status" value="1"/>
</dbReference>
<evidence type="ECO:0000259" key="4">
    <source>
        <dbReference type="Pfam" id="PF10531"/>
    </source>
</evidence>
<dbReference type="InterPro" id="IPR019554">
    <property type="entry name" value="Soluble_ligand-bd"/>
</dbReference>
<comment type="caution">
    <text evidence="5">The sequence shown here is derived from an EMBL/GenBank/DDBJ whole genome shotgun (WGS) entry which is preliminary data.</text>
</comment>
<dbReference type="PANTHER" id="PTHR33619">
    <property type="entry name" value="POLYSACCHARIDE EXPORT PROTEIN GFCE-RELATED"/>
    <property type="match status" value="1"/>
</dbReference>
<name>A0ABN1KAF6_9BURK</name>
<feature type="signal peptide" evidence="2">
    <location>
        <begin position="1"/>
        <end position="24"/>
    </location>
</feature>
<organism evidence="5 6">
    <name type="scientific">Ideonella azotifigens</name>
    <dbReference type="NCBI Taxonomy" id="513160"/>
    <lineage>
        <taxon>Bacteria</taxon>
        <taxon>Pseudomonadati</taxon>
        <taxon>Pseudomonadota</taxon>
        <taxon>Betaproteobacteria</taxon>
        <taxon>Burkholderiales</taxon>
        <taxon>Sphaerotilaceae</taxon>
        <taxon>Ideonella</taxon>
    </lineage>
</organism>
<keyword evidence="6" id="KW-1185">Reference proteome</keyword>
<accession>A0ABN1KAF6</accession>
<proteinExistence type="predicted"/>
<dbReference type="RefSeq" id="WP_141285532.1">
    <property type="nucleotide sequence ID" value="NZ_BAAAEW010000026.1"/>
</dbReference>
<protein>
    <submittedName>
        <fullName evidence="5">Polysaccharide biosynthesis/export family protein</fullName>
    </submittedName>
</protein>
<evidence type="ECO:0000259" key="3">
    <source>
        <dbReference type="Pfam" id="PF02563"/>
    </source>
</evidence>
<gene>
    <name evidence="5" type="ORF">GCM10009107_42430</name>
</gene>
<keyword evidence="1 2" id="KW-0732">Signal</keyword>